<keyword evidence="12" id="KW-0007">Acetylation</keyword>
<dbReference type="GO" id="GO:0030100">
    <property type="term" value="P:regulation of endocytosis"/>
    <property type="evidence" value="ECO:0007669"/>
    <property type="project" value="TreeGrafter"/>
</dbReference>
<comment type="caution">
    <text evidence="21">The sequence shown here is derived from an EMBL/GenBank/DDBJ whole genome shotgun (WGS) entry which is preliminary data.</text>
</comment>
<organism evidence="21 22">
    <name type="scientific">Owenia fusiformis</name>
    <name type="common">Polychaete worm</name>
    <dbReference type="NCBI Taxonomy" id="6347"/>
    <lineage>
        <taxon>Eukaryota</taxon>
        <taxon>Metazoa</taxon>
        <taxon>Spiralia</taxon>
        <taxon>Lophotrochozoa</taxon>
        <taxon>Annelida</taxon>
        <taxon>Polychaeta</taxon>
        <taxon>Sedentaria</taxon>
        <taxon>Canalipalpata</taxon>
        <taxon>Sabellida</taxon>
        <taxon>Oweniida</taxon>
        <taxon>Oweniidae</taxon>
        <taxon>Owenia</taxon>
    </lineage>
</organism>
<evidence type="ECO:0000256" key="13">
    <source>
        <dbReference type="ARBA" id="ARBA00023034"/>
    </source>
</evidence>
<proteinExistence type="predicted"/>
<keyword evidence="8 18" id="KW-0863">Zinc-finger</keyword>
<dbReference type="GO" id="GO:0005096">
    <property type="term" value="F:GTPase activator activity"/>
    <property type="evidence" value="ECO:0007669"/>
    <property type="project" value="UniProtKB-KW"/>
</dbReference>
<dbReference type="Proteomes" id="UP000749559">
    <property type="component" value="Unassembled WGS sequence"/>
</dbReference>
<evidence type="ECO:0000256" key="8">
    <source>
        <dbReference type="ARBA" id="ARBA00022771"/>
    </source>
</evidence>
<evidence type="ECO:0000256" key="2">
    <source>
        <dbReference type="ARBA" id="ARBA00004555"/>
    </source>
</evidence>
<keyword evidence="6" id="KW-0597">Phosphoprotein</keyword>
<dbReference type="AlphaFoldDB" id="A0A8S4N1K7"/>
<evidence type="ECO:0000256" key="12">
    <source>
        <dbReference type="ARBA" id="ARBA00022990"/>
    </source>
</evidence>
<dbReference type="PANTHER" id="PTHR46395:SF1">
    <property type="entry name" value="ADP-RIBOSYLATION FACTOR GTPASE-ACTIVATING PROTEIN 1"/>
    <property type="match status" value="1"/>
</dbReference>
<keyword evidence="9" id="KW-0862">Zinc</keyword>
<evidence type="ECO:0000259" key="20">
    <source>
        <dbReference type="PROSITE" id="PS50115"/>
    </source>
</evidence>
<evidence type="ECO:0000256" key="6">
    <source>
        <dbReference type="ARBA" id="ARBA00022553"/>
    </source>
</evidence>
<dbReference type="EMBL" id="CAIIXF020000001">
    <property type="protein sequence ID" value="CAH1774977.1"/>
    <property type="molecule type" value="Genomic_DNA"/>
</dbReference>
<dbReference type="GO" id="GO:0000139">
    <property type="term" value="C:Golgi membrane"/>
    <property type="evidence" value="ECO:0007669"/>
    <property type="project" value="TreeGrafter"/>
</dbReference>
<evidence type="ECO:0000256" key="4">
    <source>
        <dbReference type="ARBA" id="ARBA00022468"/>
    </source>
</evidence>
<keyword evidence="5" id="KW-0963">Cytoplasm</keyword>
<keyword evidence="10" id="KW-0931">ER-Golgi transport</keyword>
<dbReference type="PANTHER" id="PTHR46395">
    <property type="entry name" value="ADP-RIBOSYLATION FACTOR GTPASE-ACTIVATING PROTEIN 1"/>
    <property type="match status" value="1"/>
</dbReference>
<evidence type="ECO:0000256" key="9">
    <source>
        <dbReference type="ARBA" id="ARBA00022833"/>
    </source>
</evidence>
<keyword evidence="4" id="KW-0343">GTPase activation</keyword>
<protein>
    <recommendedName>
        <fullName evidence="15">ADP-ribosylation factor GTPase-activating protein 1</fullName>
    </recommendedName>
    <alternativeName>
        <fullName evidence="17">ADP-ribosylation factor 1 GTPase-activating protein</fullName>
    </alternativeName>
    <alternativeName>
        <fullName evidence="16">ARF1-directed GTPase-activating protein</fullName>
    </alternativeName>
</protein>
<evidence type="ECO:0000256" key="18">
    <source>
        <dbReference type="PROSITE-ProRule" id="PRU00288"/>
    </source>
</evidence>
<evidence type="ECO:0000256" key="17">
    <source>
        <dbReference type="ARBA" id="ARBA00081514"/>
    </source>
</evidence>
<gene>
    <name evidence="21" type="ORF">OFUS_LOCUS2339</name>
</gene>
<feature type="domain" description="Arf-GAP" evidence="20">
    <location>
        <begin position="7"/>
        <end position="124"/>
    </location>
</feature>
<dbReference type="GO" id="GO:0032012">
    <property type="term" value="P:regulation of ARF protein signal transduction"/>
    <property type="evidence" value="ECO:0007669"/>
    <property type="project" value="TreeGrafter"/>
</dbReference>
<dbReference type="GO" id="GO:0015031">
    <property type="term" value="P:protein transport"/>
    <property type="evidence" value="ECO:0007669"/>
    <property type="project" value="UniProtKB-KW"/>
</dbReference>
<dbReference type="OrthoDB" id="983479at2759"/>
<dbReference type="PROSITE" id="PS50115">
    <property type="entry name" value="ARFGAP"/>
    <property type="match status" value="1"/>
</dbReference>
<evidence type="ECO:0000256" key="14">
    <source>
        <dbReference type="ARBA" id="ARBA00058112"/>
    </source>
</evidence>
<evidence type="ECO:0000256" key="5">
    <source>
        <dbReference type="ARBA" id="ARBA00022490"/>
    </source>
</evidence>
<keyword evidence="7" id="KW-0479">Metal-binding</keyword>
<keyword evidence="13" id="KW-0333">Golgi apparatus</keyword>
<sequence length="503" mass="54727">MASPRTRRVLKDLKSSNENNTCFECGAHNPQWVSVNYGIWICLECSGKHRGLGVHLSFVRSVTMDKWKDTELEKMKKGGNRDFRVFLESQSDYSDSMTIQEKYNSKAAALYRDKVATEAEGKPWSISTSKARNHVPHVASARLATQKSFGSNDIHKSNTYAGNDTTMEEAFGMSRENISRQKDDFFSRRQAENASRPEGVAPSEGGKYVGFGSSPAPQKQNNDLLEGTLSSLSSGWASFSVGASKFASVATEKATKLAATTAQKTKEISHSMNEKVKDGKVFDNVSNSLTNFGTKVKDGSLASDVGSSLSTWGSKISSASVKGWSSLQSTFTDQPADREGATLVNNRTPSGTFGEPSKPLLKRDYSDDSWAGWGEGEDWGSPGDETPTNSLSKSDTQNSGDSWGSWSNQEGSQSKPSEKKSGDEWDTENWGAMDKPAKTKTKSKPKATSAKQEPDTANLIDFDGESAGTGGNNGWDNEKWAEEDDAWESLESTSNKPKSKKGD</sequence>
<feature type="region of interest" description="Disordered" evidence="19">
    <location>
        <begin position="188"/>
        <end position="223"/>
    </location>
</feature>
<evidence type="ECO:0000313" key="21">
    <source>
        <dbReference type="EMBL" id="CAH1774977.1"/>
    </source>
</evidence>
<evidence type="ECO:0000256" key="19">
    <source>
        <dbReference type="SAM" id="MobiDB-lite"/>
    </source>
</evidence>
<dbReference type="CDD" id="cd08830">
    <property type="entry name" value="ArfGap_ArfGap1"/>
    <property type="match status" value="1"/>
</dbReference>
<evidence type="ECO:0000256" key="15">
    <source>
        <dbReference type="ARBA" id="ARBA00071258"/>
    </source>
</evidence>
<dbReference type="SMART" id="SM00105">
    <property type="entry name" value="ArfGap"/>
    <property type="match status" value="1"/>
</dbReference>
<dbReference type="GO" id="GO:0008270">
    <property type="term" value="F:zinc ion binding"/>
    <property type="evidence" value="ECO:0007669"/>
    <property type="project" value="UniProtKB-KW"/>
</dbReference>
<name>A0A8S4N1K7_OWEFU</name>
<evidence type="ECO:0000256" key="3">
    <source>
        <dbReference type="ARBA" id="ARBA00022448"/>
    </source>
</evidence>
<evidence type="ECO:0000256" key="10">
    <source>
        <dbReference type="ARBA" id="ARBA00022892"/>
    </source>
</evidence>
<evidence type="ECO:0000256" key="11">
    <source>
        <dbReference type="ARBA" id="ARBA00022927"/>
    </source>
</evidence>
<dbReference type="InterPro" id="IPR001164">
    <property type="entry name" value="ArfGAP_dom"/>
</dbReference>
<dbReference type="FunFam" id="1.10.220.150:FF:000008">
    <property type="entry name" value="ADP-ribosylation factor GTPase activating protein 1"/>
    <property type="match status" value="1"/>
</dbReference>
<keyword evidence="3" id="KW-0813">Transport</keyword>
<keyword evidence="11" id="KW-0653">Protein transport</keyword>
<evidence type="ECO:0000256" key="16">
    <source>
        <dbReference type="ARBA" id="ARBA00077418"/>
    </source>
</evidence>
<comment type="subcellular location">
    <subcellularLocation>
        <location evidence="1">Cytoplasm</location>
    </subcellularLocation>
    <subcellularLocation>
        <location evidence="2">Golgi apparatus</location>
    </subcellularLocation>
</comment>
<evidence type="ECO:0000313" key="22">
    <source>
        <dbReference type="Proteomes" id="UP000749559"/>
    </source>
</evidence>
<reference evidence="21" key="1">
    <citation type="submission" date="2022-03" db="EMBL/GenBank/DDBJ databases">
        <authorList>
            <person name="Martin C."/>
        </authorList>
    </citation>
    <scope>NUCLEOTIDE SEQUENCE</scope>
</reference>
<dbReference type="InterPro" id="IPR038508">
    <property type="entry name" value="ArfGAP_dom_sf"/>
</dbReference>
<evidence type="ECO:0000256" key="7">
    <source>
        <dbReference type="ARBA" id="ARBA00022723"/>
    </source>
</evidence>
<comment type="function">
    <text evidence="14">GTPase-activating protein (GAP) for the ADP ribosylation factor 1 (ARF1). Involved in membrane trafficking and /or vesicle transport. Promotes hydrolysis of the ARF1-bound GTP and thus, is required for the dissociation of coat proteins from Golgi-derived membranes and vesicles, a prerequisite for vesicle's fusion with target compartment. Probably regulates ARF1-mediated transport via its interaction with the KDELR proteins and TMED2. Overexpression induces the redistribution of the entire Golgi complex to the endoplasmic reticulum, as when ARF1 is deactivated. Its activity is stimulated by phosphoinosides and inhibited by phosphatidylcholine.</text>
</comment>
<feature type="compositionally biased region" description="Polar residues" evidence="19">
    <location>
        <begin position="386"/>
        <end position="415"/>
    </location>
</feature>
<keyword evidence="22" id="KW-1185">Reference proteome</keyword>
<dbReference type="Gene3D" id="1.10.220.150">
    <property type="entry name" value="Arf GTPase activating protein"/>
    <property type="match status" value="1"/>
</dbReference>
<evidence type="ECO:0000256" key="1">
    <source>
        <dbReference type="ARBA" id="ARBA00004496"/>
    </source>
</evidence>
<dbReference type="PRINTS" id="PR00405">
    <property type="entry name" value="REVINTRACTNG"/>
</dbReference>
<dbReference type="Pfam" id="PF01412">
    <property type="entry name" value="ArfGap"/>
    <property type="match status" value="1"/>
</dbReference>
<dbReference type="SUPFAM" id="SSF57863">
    <property type="entry name" value="ArfGap/RecO-like zinc finger"/>
    <property type="match status" value="1"/>
</dbReference>
<feature type="region of interest" description="Disordered" evidence="19">
    <location>
        <begin position="330"/>
        <end position="503"/>
    </location>
</feature>
<accession>A0A8S4N1K7</accession>
<dbReference type="InterPro" id="IPR037278">
    <property type="entry name" value="ARFGAP/RecO"/>
</dbReference>
<dbReference type="GO" id="GO:0016192">
    <property type="term" value="P:vesicle-mediated transport"/>
    <property type="evidence" value="ECO:0007669"/>
    <property type="project" value="UniProtKB-KW"/>
</dbReference>